<dbReference type="InParanoid" id="A0A7X0JWM7"/>
<dbReference type="AlphaFoldDB" id="A0A7X0JWM7"/>
<name>A0A7X0JWM7_9GAMM</name>
<keyword evidence="1" id="KW-0732">Signal</keyword>
<dbReference type="Proteomes" id="UP000528457">
    <property type="component" value="Unassembled WGS sequence"/>
</dbReference>
<keyword evidence="3" id="KW-1185">Reference proteome</keyword>
<dbReference type="EMBL" id="JACHHT010000003">
    <property type="protein sequence ID" value="MBB6523184.1"/>
    <property type="molecule type" value="Genomic_DNA"/>
</dbReference>
<evidence type="ECO:0000313" key="3">
    <source>
        <dbReference type="Proteomes" id="UP000528457"/>
    </source>
</evidence>
<comment type="caution">
    <text evidence="2">The sequence shown here is derived from an EMBL/GenBank/DDBJ whole genome shotgun (WGS) entry which is preliminary data.</text>
</comment>
<reference evidence="2 3" key="1">
    <citation type="submission" date="2020-08" db="EMBL/GenBank/DDBJ databases">
        <title>Genomic Encyclopedia of Type Strains, Phase IV (KMG-IV): sequencing the most valuable type-strain genomes for metagenomic binning, comparative biology and taxonomic classification.</title>
        <authorList>
            <person name="Goeker M."/>
        </authorList>
    </citation>
    <scope>NUCLEOTIDE SEQUENCE [LARGE SCALE GENOMIC DNA]</scope>
    <source>
        <strain evidence="2 3">DSM 22368</strain>
    </source>
</reference>
<feature type="signal peptide" evidence="1">
    <location>
        <begin position="1"/>
        <end position="20"/>
    </location>
</feature>
<evidence type="ECO:0008006" key="4">
    <source>
        <dbReference type="Google" id="ProtNLM"/>
    </source>
</evidence>
<feature type="chain" id="PRO_5031155556" description="Adhesin" evidence="1">
    <location>
        <begin position="21"/>
        <end position="118"/>
    </location>
</feature>
<protein>
    <recommendedName>
        <fullName evidence="4">Adhesin</fullName>
    </recommendedName>
</protein>
<proteinExistence type="predicted"/>
<organism evidence="2 3">
    <name type="scientific">Pseudoteredinibacter isoporae</name>
    <dbReference type="NCBI Taxonomy" id="570281"/>
    <lineage>
        <taxon>Bacteria</taxon>
        <taxon>Pseudomonadati</taxon>
        <taxon>Pseudomonadota</taxon>
        <taxon>Gammaproteobacteria</taxon>
        <taxon>Cellvibrionales</taxon>
        <taxon>Cellvibrionaceae</taxon>
        <taxon>Pseudoteredinibacter</taxon>
    </lineage>
</organism>
<accession>A0A7X0JWM7</accession>
<evidence type="ECO:0000256" key="1">
    <source>
        <dbReference type="SAM" id="SignalP"/>
    </source>
</evidence>
<evidence type="ECO:0000313" key="2">
    <source>
        <dbReference type="EMBL" id="MBB6523184.1"/>
    </source>
</evidence>
<dbReference type="RefSeq" id="WP_166843711.1">
    <property type="nucleotide sequence ID" value="NZ_JAAONY010000003.1"/>
</dbReference>
<gene>
    <name evidence="2" type="ORF">HNR48_003486</name>
</gene>
<sequence>MKTKAILLVLATLLAGQSFATGKRNPGMICAENQFIEQLEFGYITNIQGGPDHGSAVLVHLSNGISVPLNYRFNANDRQGKAIIDALTLAFFSQRKVTLIDHYSNNCDDFDQLILPSP</sequence>